<dbReference type="AlphaFoldDB" id="A0A1S0TT60"/>
<gene>
    <name evidence="1" type="ORF">LOAG_08752</name>
</gene>
<dbReference type="GeneID" id="9946183"/>
<protein>
    <submittedName>
        <fullName evidence="1">Uncharacterized protein</fullName>
    </submittedName>
</protein>
<name>A0A1S0TT60_LOALO</name>
<dbReference type="EMBL" id="JH712308">
    <property type="protein sequence ID" value="EFO19737.1"/>
    <property type="molecule type" value="Genomic_DNA"/>
</dbReference>
<evidence type="ECO:0000313" key="1">
    <source>
        <dbReference type="EMBL" id="EFO19737.1"/>
    </source>
</evidence>
<dbReference type="CTD" id="9946183"/>
<dbReference type="InParanoid" id="A0A1S0TT60"/>
<organism evidence="1">
    <name type="scientific">Loa loa</name>
    <name type="common">Eye worm</name>
    <name type="synonym">Filaria loa</name>
    <dbReference type="NCBI Taxonomy" id="7209"/>
    <lineage>
        <taxon>Eukaryota</taxon>
        <taxon>Metazoa</taxon>
        <taxon>Ecdysozoa</taxon>
        <taxon>Nematoda</taxon>
        <taxon>Chromadorea</taxon>
        <taxon>Rhabditida</taxon>
        <taxon>Spirurina</taxon>
        <taxon>Spiruromorpha</taxon>
        <taxon>Filarioidea</taxon>
        <taxon>Onchocercidae</taxon>
        <taxon>Loa</taxon>
    </lineage>
</organism>
<sequence>MKRLRPARTLQHSHTTRAMTYRNGHNGISACMNRQADGYTNQCEPLGRRATGMHNGSLPCKGTLAHIHMHAYIYTHIHTHAHTHTCACVYDHYPNKRLTTTTVIFFTGITAINATFTTTITNIFASFPPIHKCYVLLPNSTNGMYEMKTILREKKGEDMSDCS</sequence>
<dbReference type="RefSeq" id="XP_003144330.1">
    <property type="nucleotide sequence ID" value="XM_003144282.1"/>
</dbReference>
<dbReference type="KEGG" id="loa:LOAG_08752"/>
<accession>A0A1S0TT60</accession>
<reference evidence="1" key="1">
    <citation type="submission" date="2012-04" db="EMBL/GenBank/DDBJ databases">
        <title>The Genome Sequence of Loa loa.</title>
        <authorList>
            <consortium name="The Broad Institute Genome Sequencing Platform"/>
            <consortium name="Broad Institute Genome Sequencing Center for Infectious Disease"/>
            <person name="Nutman T.B."/>
            <person name="Fink D.L."/>
            <person name="Russ C."/>
            <person name="Young S."/>
            <person name="Zeng Q."/>
            <person name="Gargeya S."/>
            <person name="Alvarado L."/>
            <person name="Berlin A."/>
            <person name="Chapman S.B."/>
            <person name="Chen Z."/>
            <person name="Freedman E."/>
            <person name="Gellesch M."/>
            <person name="Goldberg J."/>
            <person name="Griggs A."/>
            <person name="Gujja S."/>
            <person name="Heilman E.R."/>
            <person name="Heiman D."/>
            <person name="Howarth C."/>
            <person name="Mehta T."/>
            <person name="Neiman D."/>
            <person name="Pearson M."/>
            <person name="Roberts A."/>
            <person name="Saif S."/>
            <person name="Shea T."/>
            <person name="Shenoy N."/>
            <person name="Sisk P."/>
            <person name="Stolte C."/>
            <person name="Sykes S."/>
            <person name="White J."/>
            <person name="Yandava C."/>
            <person name="Haas B."/>
            <person name="Henn M.R."/>
            <person name="Nusbaum C."/>
            <person name="Birren B."/>
        </authorList>
    </citation>
    <scope>NUCLEOTIDE SEQUENCE [LARGE SCALE GENOMIC DNA]</scope>
</reference>
<proteinExistence type="predicted"/>